<sequence length="228" mass="24008">MGRRSRRGRDGDLTSINDLHIIKPRGSPLSISRDVGFRCHDECARDGRHHVVVAIADRGTRAPREPSNDAGQPSFKALTLPVRRFGVQYPMPSIRTKSRRHQLPQRASPLSTRRTFRGAVATLVRLAGAADAFAVEAEAPAVPAGVVALGAELADTGSDFAGASLLPVAVLAASVFDVATPCASVPRLTGAAIVSLLATAPCVAETCVTASAAMKPAAVMVRRVRCRE</sequence>
<dbReference type="Proteomes" id="UP000001818">
    <property type="component" value="Chromosome"/>
</dbReference>
<proteinExistence type="predicted"/>
<dbReference type="HOGENOM" id="CLU_1214058_0_0_5"/>
<evidence type="ECO:0000313" key="1">
    <source>
        <dbReference type="EMBL" id="ABE38248.1"/>
    </source>
</evidence>
<protein>
    <submittedName>
        <fullName evidence="1">Uncharacterized protein</fullName>
    </submittedName>
</protein>
<dbReference type="KEGG" id="rpd:RPD_1010"/>
<dbReference type="AlphaFoldDB" id="Q13CE1"/>
<name>Q13CE1_RHOPS</name>
<gene>
    <name evidence="1" type="ordered locus">RPD_1010</name>
</gene>
<evidence type="ECO:0000313" key="2">
    <source>
        <dbReference type="Proteomes" id="UP000001818"/>
    </source>
</evidence>
<reference evidence="1 2" key="1">
    <citation type="submission" date="2006-03" db="EMBL/GenBank/DDBJ databases">
        <title>Complete sequence of Rhodopseudomonas palustris BisB5.</title>
        <authorList>
            <consortium name="US DOE Joint Genome Institute"/>
            <person name="Copeland A."/>
            <person name="Lucas S."/>
            <person name="Lapidus A."/>
            <person name="Barry K."/>
            <person name="Detter J.C."/>
            <person name="Glavina del Rio T."/>
            <person name="Hammon N."/>
            <person name="Israni S."/>
            <person name="Dalin E."/>
            <person name="Tice H."/>
            <person name="Pitluck S."/>
            <person name="Chain P."/>
            <person name="Malfatti S."/>
            <person name="Shin M."/>
            <person name="Vergez L."/>
            <person name="Schmutz J."/>
            <person name="Larimer F."/>
            <person name="Land M."/>
            <person name="Hauser L."/>
            <person name="Pelletier D.A."/>
            <person name="Kyrpides N."/>
            <person name="Lykidis A."/>
            <person name="Oda Y."/>
            <person name="Harwood C.S."/>
            <person name="Richardson P."/>
        </authorList>
    </citation>
    <scope>NUCLEOTIDE SEQUENCE [LARGE SCALE GENOMIC DNA]</scope>
    <source>
        <strain evidence="1 2">BisB5</strain>
    </source>
</reference>
<accession>Q13CE1</accession>
<dbReference type="EMBL" id="CP000283">
    <property type="protein sequence ID" value="ABE38248.1"/>
    <property type="molecule type" value="Genomic_DNA"/>
</dbReference>
<organism evidence="1 2">
    <name type="scientific">Rhodopseudomonas palustris (strain BisB5)</name>
    <dbReference type="NCBI Taxonomy" id="316057"/>
    <lineage>
        <taxon>Bacteria</taxon>
        <taxon>Pseudomonadati</taxon>
        <taxon>Pseudomonadota</taxon>
        <taxon>Alphaproteobacteria</taxon>
        <taxon>Hyphomicrobiales</taxon>
        <taxon>Nitrobacteraceae</taxon>
        <taxon>Rhodopseudomonas</taxon>
    </lineage>
</organism>